<protein>
    <submittedName>
        <fullName evidence="3">Toxin Y4kP</fullName>
    </submittedName>
</protein>
<dbReference type="NCBIfam" id="TIGR02385">
    <property type="entry name" value="RelE_StbE"/>
    <property type="match status" value="1"/>
</dbReference>
<sequence length="91" mass="10190">MELSWVRSALGDLEDAGAFIAGDNPQAARTMAQRVGEAVEYLMEHPALGRAGRVRGTRELVVSGTPLIVVYRIRFDHIQVLRVLHHARMWP</sequence>
<comment type="similarity">
    <text evidence="1">Belongs to the RelE toxin family.</text>
</comment>
<comment type="caution">
    <text evidence="3">The sequence shown here is derived from an EMBL/GenBank/DDBJ whole genome shotgun (WGS) entry which is preliminary data.</text>
</comment>
<accession>A0A1F6TXD2</accession>
<dbReference type="InterPro" id="IPR051803">
    <property type="entry name" value="TA_system_RelE-like_toxin"/>
</dbReference>
<dbReference type="InterPro" id="IPR007712">
    <property type="entry name" value="RelE/ParE_toxin"/>
</dbReference>
<proteinExistence type="inferred from homology"/>
<organism evidence="3 4">
    <name type="scientific">Candidatus Muproteobacteria bacterium RIFCSPHIGHO2_02_FULL_65_16</name>
    <dbReference type="NCBI Taxonomy" id="1817766"/>
    <lineage>
        <taxon>Bacteria</taxon>
        <taxon>Pseudomonadati</taxon>
        <taxon>Pseudomonadota</taxon>
        <taxon>Candidatus Muproteobacteria</taxon>
    </lineage>
</organism>
<dbReference type="InterPro" id="IPR035093">
    <property type="entry name" value="RelE/ParE_toxin_dom_sf"/>
</dbReference>
<dbReference type="Proteomes" id="UP000179362">
    <property type="component" value="Unassembled WGS sequence"/>
</dbReference>
<dbReference type="Gene3D" id="3.30.2310.20">
    <property type="entry name" value="RelE-like"/>
    <property type="match status" value="1"/>
</dbReference>
<evidence type="ECO:0000313" key="3">
    <source>
        <dbReference type="EMBL" id="OGI49804.1"/>
    </source>
</evidence>
<evidence type="ECO:0000256" key="1">
    <source>
        <dbReference type="ARBA" id="ARBA00006226"/>
    </source>
</evidence>
<evidence type="ECO:0000256" key="2">
    <source>
        <dbReference type="ARBA" id="ARBA00022649"/>
    </source>
</evidence>
<keyword evidence="2" id="KW-1277">Toxin-antitoxin system</keyword>
<evidence type="ECO:0000313" key="4">
    <source>
        <dbReference type="Proteomes" id="UP000179362"/>
    </source>
</evidence>
<dbReference type="Pfam" id="PF05016">
    <property type="entry name" value="ParE_toxin"/>
    <property type="match status" value="1"/>
</dbReference>
<reference evidence="3 4" key="1">
    <citation type="journal article" date="2016" name="Nat. Commun.">
        <title>Thousands of microbial genomes shed light on interconnected biogeochemical processes in an aquifer system.</title>
        <authorList>
            <person name="Anantharaman K."/>
            <person name="Brown C.T."/>
            <person name="Hug L.A."/>
            <person name="Sharon I."/>
            <person name="Castelle C.J."/>
            <person name="Probst A.J."/>
            <person name="Thomas B.C."/>
            <person name="Singh A."/>
            <person name="Wilkins M.J."/>
            <person name="Karaoz U."/>
            <person name="Brodie E.L."/>
            <person name="Williams K.H."/>
            <person name="Hubbard S.S."/>
            <person name="Banfield J.F."/>
        </authorList>
    </citation>
    <scope>NUCLEOTIDE SEQUENCE [LARGE SCALE GENOMIC DNA]</scope>
</reference>
<gene>
    <name evidence="3" type="ORF">A3B81_05965</name>
</gene>
<dbReference type="PANTHER" id="PTHR33755:SF6">
    <property type="entry name" value="PLASMID STABILIZATION SYSTEM PROTEIN"/>
    <property type="match status" value="1"/>
</dbReference>
<dbReference type="EMBL" id="MFTA01000102">
    <property type="protein sequence ID" value="OGI49804.1"/>
    <property type="molecule type" value="Genomic_DNA"/>
</dbReference>
<dbReference type="AlphaFoldDB" id="A0A1F6TXD2"/>
<dbReference type="PANTHER" id="PTHR33755">
    <property type="entry name" value="TOXIN PARE1-RELATED"/>
    <property type="match status" value="1"/>
</dbReference>
<name>A0A1F6TXD2_9PROT</name>